<dbReference type="EMBL" id="ML976620">
    <property type="protein sequence ID" value="KAF1840230.1"/>
    <property type="molecule type" value="Genomic_DNA"/>
</dbReference>
<proteinExistence type="predicted"/>
<dbReference type="Proteomes" id="UP000800039">
    <property type="component" value="Unassembled WGS sequence"/>
</dbReference>
<gene>
    <name evidence="2" type="ORF">K460DRAFT_381083</name>
</gene>
<keyword evidence="3" id="KW-1185">Reference proteome</keyword>
<organism evidence="2 3">
    <name type="scientific">Cucurbitaria berberidis CBS 394.84</name>
    <dbReference type="NCBI Taxonomy" id="1168544"/>
    <lineage>
        <taxon>Eukaryota</taxon>
        <taxon>Fungi</taxon>
        <taxon>Dikarya</taxon>
        <taxon>Ascomycota</taxon>
        <taxon>Pezizomycotina</taxon>
        <taxon>Dothideomycetes</taxon>
        <taxon>Pleosporomycetidae</taxon>
        <taxon>Pleosporales</taxon>
        <taxon>Pleosporineae</taxon>
        <taxon>Cucurbitariaceae</taxon>
        <taxon>Cucurbitaria</taxon>
    </lineage>
</organism>
<dbReference type="RefSeq" id="XP_040782793.1">
    <property type="nucleotide sequence ID" value="XM_040935320.1"/>
</dbReference>
<protein>
    <submittedName>
        <fullName evidence="2">Uncharacterized protein</fullName>
    </submittedName>
</protein>
<evidence type="ECO:0000313" key="2">
    <source>
        <dbReference type="EMBL" id="KAF1840230.1"/>
    </source>
</evidence>
<evidence type="ECO:0000256" key="1">
    <source>
        <dbReference type="SAM" id="SignalP"/>
    </source>
</evidence>
<feature type="chain" id="PRO_5040307330" evidence="1">
    <location>
        <begin position="18"/>
        <end position="223"/>
    </location>
</feature>
<comment type="caution">
    <text evidence="2">The sequence shown here is derived from an EMBL/GenBank/DDBJ whole genome shotgun (WGS) entry which is preliminary data.</text>
</comment>
<dbReference type="OrthoDB" id="3450745at2759"/>
<name>A0A9P4L3C7_9PLEO</name>
<accession>A0A9P4L3C7</accession>
<reference evidence="2" key="1">
    <citation type="submission" date="2020-01" db="EMBL/GenBank/DDBJ databases">
        <authorList>
            <consortium name="DOE Joint Genome Institute"/>
            <person name="Haridas S."/>
            <person name="Albert R."/>
            <person name="Binder M."/>
            <person name="Bloem J."/>
            <person name="Labutti K."/>
            <person name="Salamov A."/>
            <person name="Andreopoulos B."/>
            <person name="Baker S.E."/>
            <person name="Barry K."/>
            <person name="Bills G."/>
            <person name="Bluhm B.H."/>
            <person name="Cannon C."/>
            <person name="Castanera R."/>
            <person name="Culley D.E."/>
            <person name="Daum C."/>
            <person name="Ezra D."/>
            <person name="Gonzalez J.B."/>
            <person name="Henrissat B."/>
            <person name="Kuo A."/>
            <person name="Liang C."/>
            <person name="Lipzen A."/>
            <person name="Lutzoni F."/>
            <person name="Magnuson J."/>
            <person name="Mondo S."/>
            <person name="Nolan M."/>
            <person name="Ohm R."/>
            <person name="Pangilinan J."/>
            <person name="Park H.-J."/>
            <person name="Ramirez L."/>
            <person name="Alfaro M."/>
            <person name="Sun H."/>
            <person name="Tritt A."/>
            <person name="Yoshinaga Y."/>
            <person name="Zwiers L.-H."/>
            <person name="Turgeon B.G."/>
            <person name="Goodwin S.B."/>
            <person name="Spatafora J.W."/>
            <person name="Crous P.W."/>
            <person name="Grigoriev I.V."/>
        </authorList>
    </citation>
    <scope>NUCLEOTIDE SEQUENCE</scope>
    <source>
        <strain evidence="2">CBS 394.84</strain>
    </source>
</reference>
<keyword evidence="1" id="KW-0732">Signal</keyword>
<sequence length="223" mass="24910">MLFTTLALSALATSTLAFPFNKIEKRTADRNSNKPQASLPLCGPDTVTCRCPPNSFYQTSSSYAFWPVASSEITRLTSNFLDTAWFGTSPESTEGNGTVVGAKRHLRAELPGGKNVELIVEELTELKFYPNGGYWMKFQMGDAPFWYEKQRRGDWGLLAGSWDIVDVREINGMTYMLWDIHVCFMDSYDLGGFHESGMKNLTSILKAQGKMPQDATMIGPITF</sequence>
<dbReference type="GeneID" id="63852571"/>
<dbReference type="AlphaFoldDB" id="A0A9P4L3C7"/>
<feature type="signal peptide" evidence="1">
    <location>
        <begin position="1"/>
        <end position="17"/>
    </location>
</feature>
<evidence type="ECO:0000313" key="3">
    <source>
        <dbReference type="Proteomes" id="UP000800039"/>
    </source>
</evidence>